<dbReference type="InterPro" id="IPR037176">
    <property type="entry name" value="Osmotin/thaumatin-like_sf"/>
</dbReference>
<evidence type="ECO:0000313" key="3">
    <source>
        <dbReference type="Proteomes" id="UP000094444"/>
    </source>
</evidence>
<comment type="caution">
    <text evidence="2">The sequence shown here is derived from an EMBL/GenBank/DDBJ whole genome shotgun (WGS) entry which is preliminary data.</text>
</comment>
<keyword evidence="3" id="KW-1185">Reference proteome</keyword>
<dbReference type="Gene3D" id="2.60.110.10">
    <property type="entry name" value="Thaumatin"/>
    <property type="match status" value="1"/>
</dbReference>
<evidence type="ECO:0008006" key="4">
    <source>
        <dbReference type="Google" id="ProtNLM"/>
    </source>
</evidence>
<dbReference type="EMBL" id="MAVT02000023">
    <property type="protein sequence ID" value="POS81015.1"/>
    <property type="molecule type" value="Genomic_DNA"/>
</dbReference>
<evidence type="ECO:0000256" key="1">
    <source>
        <dbReference type="SAM" id="SignalP"/>
    </source>
</evidence>
<feature type="chain" id="PRO_5015125637" description="Thaumatin family protein" evidence="1">
    <location>
        <begin position="18"/>
        <end position="268"/>
    </location>
</feature>
<accession>A0A2P5IET0</accession>
<name>A0A2P5IET0_DIAHE</name>
<proteinExistence type="predicted"/>
<dbReference type="OrthoDB" id="430315at2759"/>
<dbReference type="SUPFAM" id="SSF49870">
    <property type="entry name" value="Osmotin, thaumatin-like protein"/>
    <property type="match status" value="1"/>
</dbReference>
<sequence length="268" mass="27144">MNTTLLCLMGLLALTNALPSGPKETPSPSLEQRQNAFVAYHAEKPRQAQASVTAGPSQLTISVVNKMPAAVSTSYVGNAGAPGPVSGGTGTGTLKPGQTATLVAPQDWAGNVAVNLVRDPETNEKYNMNGDVSLLEGSLMSWGGHGYRVDMDVSYVNGFSVPITCSCNADSAVLSGCSLDLWTTGSSCSGAAGTDNGQGACANPLRPDDSAQLGATSFFAPCEGAAFTWPRDDANSEGMCQSAQVTCCVGTVADGCPVNPKQAGGGAS</sequence>
<organism evidence="2 3">
    <name type="scientific">Diaporthe helianthi</name>
    <dbReference type="NCBI Taxonomy" id="158607"/>
    <lineage>
        <taxon>Eukaryota</taxon>
        <taxon>Fungi</taxon>
        <taxon>Dikarya</taxon>
        <taxon>Ascomycota</taxon>
        <taxon>Pezizomycotina</taxon>
        <taxon>Sordariomycetes</taxon>
        <taxon>Sordariomycetidae</taxon>
        <taxon>Diaporthales</taxon>
        <taxon>Diaporthaceae</taxon>
        <taxon>Diaporthe</taxon>
    </lineage>
</organism>
<reference evidence="2" key="1">
    <citation type="submission" date="2017-09" db="EMBL/GenBank/DDBJ databases">
        <title>Polyketide synthases of a Diaporthe helianthi virulent isolate.</title>
        <authorList>
            <person name="Baroncelli R."/>
        </authorList>
    </citation>
    <scope>NUCLEOTIDE SEQUENCE [LARGE SCALE GENOMIC DNA]</scope>
    <source>
        <strain evidence="2">7/96</strain>
    </source>
</reference>
<keyword evidence="1" id="KW-0732">Signal</keyword>
<dbReference type="AlphaFoldDB" id="A0A2P5IET0"/>
<dbReference type="InParanoid" id="A0A2P5IET0"/>
<feature type="signal peptide" evidence="1">
    <location>
        <begin position="1"/>
        <end position="17"/>
    </location>
</feature>
<dbReference type="Proteomes" id="UP000094444">
    <property type="component" value="Unassembled WGS sequence"/>
</dbReference>
<protein>
    <recommendedName>
        <fullName evidence="4">Thaumatin family protein</fullName>
    </recommendedName>
</protein>
<gene>
    <name evidence="2" type="ORF">DHEL01_v200588</name>
</gene>
<evidence type="ECO:0000313" key="2">
    <source>
        <dbReference type="EMBL" id="POS81015.1"/>
    </source>
</evidence>